<comment type="caution">
    <text evidence="7">The sequence shown here is derived from an EMBL/GenBank/DDBJ whole genome shotgun (WGS) entry which is preliminary data.</text>
</comment>
<keyword evidence="7" id="KW-0378">Hydrolase</keyword>
<evidence type="ECO:0000313" key="7">
    <source>
        <dbReference type="EMBL" id="KHE93211.1"/>
    </source>
</evidence>
<accession>A0A0B0EMG3</accession>
<dbReference type="InterPro" id="IPR026044">
    <property type="entry name" value="MltA"/>
</dbReference>
<dbReference type="InterPro" id="IPR036908">
    <property type="entry name" value="RlpA-like_sf"/>
</dbReference>
<dbReference type="InterPro" id="IPR005300">
    <property type="entry name" value="MltA_B"/>
</dbReference>
<keyword evidence="3" id="KW-0456">Lyase</keyword>
<dbReference type="AlphaFoldDB" id="A0A0B0EMG3"/>
<dbReference type="GO" id="GO:0071555">
    <property type="term" value="P:cell wall organization"/>
    <property type="evidence" value="ECO:0007669"/>
    <property type="project" value="UniProtKB-KW"/>
</dbReference>
<dbReference type="EC" id="4.2.2.n1" evidence="2"/>
<keyword evidence="7" id="KW-0326">Glycosidase</keyword>
<dbReference type="EMBL" id="JRYO01000067">
    <property type="protein sequence ID" value="KHE93211.1"/>
    <property type="molecule type" value="Genomic_DNA"/>
</dbReference>
<dbReference type="InterPro" id="IPR010611">
    <property type="entry name" value="3D_dom"/>
</dbReference>
<evidence type="ECO:0000256" key="2">
    <source>
        <dbReference type="ARBA" id="ARBA00012587"/>
    </source>
</evidence>
<dbReference type="SUPFAM" id="SSF50685">
    <property type="entry name" value="Barwin-like endoglucanases"/>
    <property type="match status" value="1"/>
</dbReference>
<dbReference type="PANTHER" id="PTHR30124">
    <property type="entry name" value="MEMBRANE-BOUND LYTIC MUREIN TRANSGLYCOSYLASE A"/>
    <property type="match status" value="1"/>
</dbReference>
<evidence type="ECO:0000256" key="5">
    <source>
        <dbReference type="ARBA" id="ARBA00030918"/>
    </source>
</evidence>
<feature type="domain" description="Lytic transglycosylase MltA" evidence="6">
    <location>
        <begin position="146"/>
        <end position="277"/>
    </location>
</feature>
<dbReference type="PIRSF" id="PIRSF019422">
    <property type="entry name" value="MltA"/>
    <property type="match status" value="1"/>
</dbReference>
<evidence type="ECO:0000256" key="3">
    <source>
        <dbReference type="ARBA" id="ARBA00023239"/>
    </source>
</evidence>
<dbReference type="Gene3D" id="2.40.40.10">
    <property type="entry name" value="RlpA-like domain"/>
    <property type="match status" value="2"/>
</dbReference>
<dbReference type="CDD" id="cd14485">
    <property type="entry name" value="mltA_like_LT_A"/>
    <property type="match status" value="1"/>
</dbReference>
<sequence length="382" mass="43373">MKSRNNSLNRLLAVVLLFMILQAGCSSAVKKPHLLPMEPGFGLSEISNPEQFPDFRDDYDKELLLQSISNSMEYFKKIKTYPNAFSLLGFAPEKQTETLEFFREGYSRCKTPQELNEFISKNFRIFQAVGKMYEGDVHFTGYGTPIYDGSLTPTETFRYPLYKKPADFKNPYFTRREIEERNLLSGTEIAYFKSRLEAYLIHVQGSGQIRLPSGEKAYVGYAGNSGHSYTSIGRLLVLDGKIREEELTLPVLIKYFDQHPDELDYYLRQNDRFIFFKRVPHAVPHGSIGVPVTSMRSIATDKKVFPPGGLTFCVIGTQRPGSSSRSKEKGHVEKSFFALDQDTGSAIQTPARADVFFGIGDEAMYNAGNLNTYGKLYYLLKK</sequence>
<dbReference type="GO" id="GO:0009254">
    <property type="term" value="P:peptidoglycan turnover"/>
    <property type="evidence" value="ECO:0007669"/>
    <property type="project" value="InterPro"/>
</dbReference>
<comment type="catalytic activity">
    <reaction evidence="1">
        <text>Exolytic cleavage of the (1-&gt;4)-beta-glycosidic linkage between N-acetylmuramic acid (MurNAc) and N-acetylglucosamine (GlcNAc) residues in peptidoglycan, from either the reducing or the non-reducing ends of the peptidoglycan chains, with concomitant formation of a 1,6-anhydrobond in the MurNAc residue.</text>
        <dbReference type="EC" id="4.2.2.n1"/>
    </reaction>
</comment>
<dbReference type="Pfam" id="PF06725">
    <property type="entry name" value="3D"/>
    <property type="match status" value="1"/>
</dbReference>
<name>A0A0B0EMG3_9BACT</name>
<proteinExistence type="predicted"/>
<dbReference type="GO" id="GO:0008933">
    <property type="term" value="F:peptidoglycan lytic transglycosylase activity"/>
    <property type="evidence" value="ECO:0007669"/>
    <property type="project" value="TreeGrafter"/>
</dbReference>
<dbReference type="eggNOG" id="COG2821">
    <property type="taxonomic scope" value="Bacteria"/>
</dbReference>
<dbReference type="Pfam" id="PF03562">
    <property type="entry name" value="MltA"/>
    <property type="match status" value="1"/>
</dbReference>
<gene>
    <name evidence="7" type="primary">mltA</name>
    <name evidence="7" type="ORF">SCABRO_00973</name>
</gene>
<evidence type="ECO:0000256" key="4">
    <source>
        <dbReference type="ARBA" id="ARBA00023316"/>
    </source>
</evidence>
<reference evidence="7 8" key="1">
    <citation type="submission" date="2014-10" db="EMBL/GenBank/DDBJ databases">
        <title>Draft genome of anammox bacterium scalindua brodae, obtained using differential coverage binning of sequence data from two enrichment reactors.</title>
        <authorList>
            <person name="Speth D.R."/>
            <person name="Russ L."/>
            <person name="Kartal B."/>
            <person name="Op den Camp H.J."/>
            <person name="Dutilh B.E."/>
            <person name="Jetten M.S."/>
        </authorList>
    </citation>
    <scope>NUCLEOTIDE SEQUENCE [LARGE SCALE GENOMIC DNA]</scope>
    <source>
        <strain evidence="7">RU1</strain>
    </source>
</reference>
<dbReference type="PANTHER" id="PTHR30124:SF0">
    <property type="entry name" value="MEMBRANE-BOUND LYTIC MUREIN TRANSGLYCOSYLASE A"/>
    <property type="match status" value="1"/>
</dbReference>
<keyword evidence="4" id="KW-0961">Cell wall biogenesis/degradation</keyword>
<evidence type="ECO:0000313" key="8">
    <source>
        <dbReference type="Proteomes" id="UP000030652"/>
    </source>
</evidence>
<organism evidence="7 8">
    <name type="scientific">Candidatus Scalindua brodae</name>
    <dbReference type="NCBI Taxonomy" id="237368"/>
    <lineage>
        <taxon>Bacteria</taxon>
        <taxon>Pseudomonadati</taxon>
        <taxon>Planctomycetota</taxon>
        <taxon>Candidatus Brocadiia</taxon>
        <taxon>Candidatus Brocadiales</taxon>
        <taxon>Candidatus Scalinduaceae</taxon>
        <taxon>Candidatus Scalindua</taxon>
    </lineage>
</organism>
<dbReference type="GO" id="GO:0019867">
    <property type="term" value="C:outer membrane"/>
    <property type="evidence" value="ECO:0007669"/>
    <property type="project" value="InterPro"/>
</dbReference>
<dbReference type="GO" id="GO:0004553">
    <property type="term" value="F:hydrolase activity, hydrolyzing O-glycosyl compounds"/>
    <property type="evidence" value="ECO:0007669"/>
    <property type="project" value="InterPro"/>
</dbReference>
<evidence type="ECO:0000259" key="6">
    <source>
        <dbReference type="SMART" id="SM00925"/>
    </source>
</evidence>
<dbReference type="SMART" id="SM00925">
    <property type="entry name" value="MltA"/>
    <property type="match status" value="1"/>
</dbReference>
<protein>
    <recommendedName>
        <fullName evidence="2">peptidoglycan lytic exotransglycosylase</fullName>
        <ecNumber evidence="2">4.2.2.n1</ecNumber>
    </recommendedName>
    <alternativeName>
        <fullName evidence="5">Murein hydrolase A</fullName>
    </alternativeName>
</protein>
<dbReference type="CDD" id="cd14668">
    <property type="entry name" value="mlta_B"/>
    <property type="match status" value="1"/>
</dbReference>
<dbReference type="Proteomes" id="UP000030652">
    <property type="component" value="Unassembled WGS sequence"/>
</dbReference>
<dbReference type="GO" id="GO:0009253">
    <property type="term" value="P:peptidoglycan catabolic process"/>
    <property type="evidence" value="ECO:0007669"/>
    <property type="project" value="TreeGrafter"/>
</dbReference>
<evidence type="ECO:0000256" key="1">
    <source>
        <dbReference type="ARBA" id="ARBA00001420"/>
    </source>
</evidence>
<dbReference type="Gene3D" id="2.40.240.50">
    <property type="entry name" value="Barwin-like endoglucanases"/>
    <property type="match status" value="1"/>
</dbReference>